<evidence type="ECO:0000313" key="3">
    <source>
        <dbReference type="EMBL" id="GAA2149237.1"/>
    </source>
</evidence>
<reference evidence="3 4" key="1">
    <citation type="journal article" date="2019" name="Int. J. Syst. Evol. Microbiol.">
        <title>The Global Catalogue of Microorganisms (GCM) 10K type strain sequencing project: providing services to taxonomists for standard genome sequencing and annotation.</title>
        <authorList>
            <consortium name="The Broad Institute Genomics Platform"/>
            <consortium name="The Broad Institute Genome Sequencing Center for Infectious Disease"/>
            <person name="Wu L."/>
            <person name="Ma J."/>
        </authorList>
    </citation>
    <scope>NUCLEOTIDE SEQUENCE [LARGE SCALE GENOMIC DNA]</scope>
    <source>
        <strain evidence="3 4">JCM 13850</strain>
    </source>
</reference>
<sequence length="264" mass="26674">MTQMTYNAANQMTQTKVGNTTTGHTYAGPDQTELVKTGTTSIVYGTATTPVAYTTGGATTYIERDDSGIPLAANVGGTDTAYATDGLGSIVATVNIAGAKATGYTYTPYGEQSGKAVGDKNLLGYTGALSDPATTSLYLSHRYYAPGQGSFTQQDTITELADPKAGNRYTYAADNPTNYTDPAGQSWITEGFDAFFGGTGAAEAVEAGDIGTAALGTLTDIGVDTACNFALGLAAPETAGASLAIGEVGCMALGSEAGSAVMSD</sequence>
<organism evidence="3 4">
    <name type="scientific">Actinomadura napierensis</name>
    <dbReference type="NCBI Taxonomy" id="267854"/>
    <lineage>
        <taxon>Bacteria</taxon>
        <taxon>Bacillati</taxon>
        <taxon>Actinomycetota</taxon>
        <taxon>Actinomycetes</taxon>
        <taxon>Streptosporangiales</taxon>
        <taxon>Thermomonosporaceae</taxon>
        <taxon>Actinomadura</taxon>
    </lineage>
</organism>
<evidence type="ECO:0000313" key="4">
    <source>
        <dbReference type="Proteomes" id="UP001501020"/>
    </source>
</evidence>
<comment type="caution">
    <text evidence="3">The sequence shown here is derived from an EMBL/GenBank/DDBJ whole genome shotgun (WGS) entry which is preliminary data.</text>
</comment>
<evidence type="ECO:0000259" key="2">
    <source>
        <dbReference type="Pfam" id="PF25023"/>
    </source>
</evidence>
<proteinExistence type="predicted"/>
<keyword evidence="4" id="KW-1185">Reference proteome</keyword>
<dbReference type="PANTHER" id="PTHR32305">
    <property type="match status" value="1"/>
</dbReference>
<dbReference type="EMBL" id="BAAAMR010000051">
    <property type="protein sequence ID" value="GAA2149237.1"/>
    <property type="molecule type" value="Genomic_DNA"/>
</dbReference>
<dbReference type="PANTHER" id="PTHR32305:SF15">
    <property type="entry name" value="PROTEIN RHSA-RELATED"/>
    <property type="match status" value="1"/>
</dbReference>
<evidence type="ECO:0000256" key="1">
    <source>
        <dbReference type="ARBA" id="ARBA00022737"/>
    </source>
</evidence>
<name>A0ABN2ZYA8_9ACTN</name>
<dbReference type="NCBIfam" id="TIGR03696">
    <property type="entry name" value="Rhs_assc_core"/>
    <property type="match status" value="1"/>
</dbReference>
<accession>A0ABN2ZYA8</accession>
<dbReference type="Pfam" id="PF25023">
    <property type="entry name" value="TEN_YD-shell"/>
    <property type="match status" value="1"/>
</dbReference>
<keyword evidence="1" id="KW-0677">Repeat</keyword>
<feature type="domain" description="Teneurin-like YD-shell" evidence="2">
    <location>
        <begin position="59"/>
        <end position="176"/>
    </location>
</feature>
<dbReference type="InterPro" id="IPR022385">
    <property type="entry name" value="Rhs_assc_core"/>
</dbReference>
<dbReference type="Gene3D" id="2.180.10.10">
    <property type="entry name" value="RHS repeat-associated core"/>
    <property type="match status" value="1"/>
</dbReference>
<dbReference type="InterPro" id="IPR050708">
    <property type="entry name" value="T6SS_VgrG/RHS"/>
</dbReference>
<protein>
    <recommendedName>
        <fullName evidence="2">Teneurin-like YD-shell domain-containing protein</fullName>
    </recommendedName>
</protein>
<dbReference type="InterPro" id="IPR056823">
    <property type="entry name" value="TEN-like_YD-shell"/>
</dbReference>
<dbReference type="Proteomes" id="UP001501020">
    <property type="component" value="Unassembled WGS sequence"/>
</dbReference>
<gene>
    <name evidence="3" type="ORF">GCM10009727_52580</name>
</gene>